<feature type="transmembrane region" description="Helical" evidence="6">
    <location>
        <begin position="88"/>
        <end position="108"/>
    </location>
</feature>
<dbReference type="GO" id="GO:0030026">
    <property type="term" value="P:intracellular manganese ion homeostasis"/>
    <property type="evidence" value="ECO:0007669"/>
    <property type="project" value="InterPro"/>
</dbReference>
<name>A0A517PB93_9PLAN</name>
<dbReference type="Pfam" id="PF01988">
    <property type="entry name" value="VIT1"/>
    <property type="match status" value="2"/>
</dbReference>
<dbReference type="GO" id="GO:0005384">
    <property type="term" value="F:manganese ion transmembrane transporter activity"/>
    <property type="evidence" value="ECO:0007669"/>
    <property type="project" value="InterPro"/>
</dbReference>
<protein>
    <submittedName>
        <fullName evidence="7">VIT family protein</fullName>
    </submittedName>
</protein>
<feature type="transmembrane region" description="Helical" evidence="6">
    <location>
        <begin position="20"/>
        <end position="41"/>
    </location>
</feature>
<feature type="transmembrane region" description="Helical" evidence="6">
    <location>
        <begin position="160"/>
        <end position="180"/>
    </location>
</feature>
<dbReference type="EMBL" id="CP036265">
    <property type="protein sequence ID" value="QDT16663.1"/>
    <property type="molecule type" value="Genomic_DNA"/>
</dbReference>
<organism evidence="7 8">
    <name type="scientific">Alienimonas californiensis</name>
    <dbReference type="NCBI Taxonomy" id="2527989"/>
    <lineage>
        <taxon>Bacteria</taxon>
        <taxon>Pseudomonadati</taxon>
        <taxon>Planctomycetota</taxon>
        <taxon>Planctomycetia</taxon>
        <taxon>Planctomycetales</taxon>
        <taxon>Planctomycetaceae</taxon>
        <taxon>Alienimonas</taxon>
    </lineage>
</organism>
<dbReference type="InterPro" id="IPR008217">
    <property type="entry name" value="Ccc1_fam"/>
</dbReference>
<dbReference type="Proteomes" id="UP000318741">
    <property type="component" value="Chromosome"/>
</dbReference>
<evidence type="ECO:0000256" key="5">
    <source>
        <dbReference type="SAM" id="MobiDB-lite"/>
    </source>
</evidence>
<keyword evidence="3 6" id="KW-1133">Transmembrane helix</keyword>
<evidence type="ECO:0000313" key="8">
    <source>
        <dbReference type="Proteomes" id="UP000318741"/>
    </source>
</evidence>
<evidence type="ECO:0000313" key="7">
    <source>
        <dbReference type="EMBL" id="QDT16663.1"/>
    </source>
</evidence>
<keyword evidence="8" id="KW-1185">Reference proteome</keyword>
<keyword evidence="2 6" id="KW-0812">Transmembrane</keyword>
<reference evidence="7 8" key="1">
    <citation type="submission" date="2019-02" db="EMBL/GenBank/DDBJ databases">
        <title>Deep-cultivation of Planctomycetes and their phenomic and genomic characterization uncovers novel biology.</title>
        <authorList>
            <person name="Wiegand S."/>
            <person name="Jogler M."/>
            <person name="Boedeker C."/>
            <person name="Pinto D."/>
            <person name="Vollmers J."/>
            <person name="Rivas-Marin E."/>
            <person name="Kohn T."/>
            <person name="Peeters S.H."/>
            <person name="Heuer A."/>
            <person name="Rast P."/>
            <person name="Oberbeckmann S."/>
            <person name="Bunk B."/>
            <person name="Jeske O."/>
            <person name="Meyerdierks A."/>
            <person name="Storesund J.E."/>
            <person name="Kallscheuer N."/>
            <person name="Luecker S."/>
            <person name="Lage O.M."/>
            <person name="Pohl T."/>
            <person name="Merkel B.J."/>
            <person name="Hornburger P."/>
            <person name="Mueller R.-W."/>
            <person name="Bruemmer F."/>
            <person name="Labrenz M."/>
            <person name="Spormann A.M."/>
            <person name="Op den Camp H."/>
            <person name="Overmann J."/>
            <person name="Amann R."/>
            <person name="Jetten M.S.M."/>
            <person name="Mascher T."/>
            <person name="Medema M.H."/>
            <person name="Devos D.P."/>
            <person name="Kaster A.-K."/>
            <person name="Ovreas L."/>
            <person name="Rohde M."/>
            <person name="Galperin M.Y."/>
            <person name="Jogler C."/>
        </authorList>
    </citation>
    <scope>NUCLEOTIDE SEQUENCE [LARGE SCALE GENOMIC DNA]</scope>
    <source>
        <strain evidence="7 8">CA12</strain>
    </source>
</reference>
<accession>A0A517PB93</accession>
<feature type="compositionally biased region" description="Basic and acidic residues" evidence="5">
    <location>
        <begin position="44"/>
        <end position="58"/>
    </location>
</feature>
<gene>
    <name evidence="7" type="ORF">CA12_27690</name>
</gene>
<dbReference type="GO" id="GO:0012505">
    <property type="term" value="C:endomembrane system"/>
    <property type="evidence" value="ECO:0007669"/>
    <property type="project" value="UniProtKB-SubCell"/>
</dbReference>
<evidence type="ECO:0000256" key="1">
    <source>
        <dbReference type="ARBA" id="ARBA00004127"/>
    </source>
</evidence>
<keyword evidence="4 6" id="KW-0472">Membrane</keyword>
<evidence type="ECO:0000256" key="2">
    <source>
        <dbReference type="ARBA" id="ARBA00022692"/>
    </source>
</evidence>
<comment type="subcellular location">
    <subcellularLocation>
        <location evidence="1">Endomembrane system</location>
        <topology evidence="1">Multi-pass membrane protein</topology>
    </subcellularLocation>
</comment>
<feature type="transmembrane region" description="Helical" evidence="6">
    <location>
        <begin position="128"/>
        <end position="148"/>
    </location>
</feature>
<feature type="region of interest" description="Disordered" evidence="5">
    <location>
        <begin position="44"/>
        <end position="79"/>
    </location>
</feature>
<dbReference type="KEGG" id="acaf:CA12_27690"/>
<dbReference type="PANTHER" id="PTHR31851">
    <property type="entry name" value="FE(2+)/MN(2+) TRANSPORTER PCL1"/>
    <property type="match status" value="1"/>
</dbReference>
<proteinExistence type="predicted"/>
<sequence length="181" mass="18107">MTTFAVVSGVEGAGLSPRIVLILGVANLVGDGFSMAAGNYLSTKAERQRRSEAERPATDEPADEAGPAATESPVAKTPVADTPNPLRAALVTFVAFAAAGAVPLLPYALGPVLPYALGPVAGRNPAPLSAGLTAATFFGIGAGKALFVRTRWWLAGLESLAIGGAAAALAYYCGALLAGLA</sequence>
<evidence type="ECO:0000256" key="3">
    <source>
        <dbReference type="ARBA" id="ARBA00022989"/>
    </source>
</evidence>
<dbReference type="AlphaFoldDB" id="A0A517PB93"/>
<evidence type="ECO:0000256" key="6">
    <source>
        <dbReference type="SAM" id="Phobius"/>
    </source>
</evidence>
<evidence type="ECO:0000256" key="4">
    <source>
        <dbReference type="ARBA" id="ARBA00023136"/>
    </source>
</evidence>